<feature type="transmembrane region" description="Helical" evidence="2">
    <location>
        <begin position="20"/>
        <end position="41"/>
    </location>
</feature>
<keyword evidence="2" id="KW-0812">Transmembrane</keyword>
<dbReference type="EMBL" id="CAJHNJ030000013">
    <property type="protein sequence ID" value="CAG9111792.1"/>
    <property type="molecule type" value="Genomic_DNA"/>
</dbReference>
<evidence type="ECO:0000313" key="3">
    <source>
        <dbReference type="EMBL" id="CAG9111792.1"/>
    </source>
</evidence>
<feature type="compositionally biased region" description="Polar residues" evidence="1">
    <location>
        <begin position="164"/>
        <end position="178"/>
    </location>
</feature>
<feature type="compositionally biased region" description="Pro residues" evidence="1">
    <location>
        <begin position="77"/>
        <end position="86"/>
    </location>
</feature>
<evidence type="ECO:0000256" key="1">
    <source>
        <dbReference type="SAM" id="MobiDB-lite"/>
    </source>
</evidence>
<feature type="compositionally biased region" description="Low complexity" evidence="1">
    <location>
        <begin position="130"/>
        <end position="151"/>
    </location>
</feature>
<proteinExistence type="predicted"/>
<keyword evidence="2" id="KW-1133">Transmembrane helix</keyword>
<feature type="compositionally biased region" description="Low complexity" evidence="1">
    <location>
        <begin position="194"/>
        <end position="214"/>
    </location>
</feature>
<keyword evidence="2" id="KW-0472">Membrane</keyword>
<evidence type="ECO:0000313" key="4">
    <source>
        <dbReference type="Proteomes" id="UP000653454"/>
    </source>
</evidence>
<evidence type="ECO:0000256" key="2">
    <source>
        <dbReference type="SAM" id="Phobius"/>
    </source>
</evidence>
<protein>
    <submittedName>
        <fullName evidence="3">(diamondback moth) hypothetical protein</fullName>
    </submittedName>
</protein>
<sequence>MRLPLSRTESEWIKYRNYVVGYVMAGVAVSLGGSVAGAPGLQVPSGRRLELSARPRVSLDDTRRIKMADPSRLIPDAPDPTPPMPSPNGAITMILPKVRCSSDSTTNDNSMSKSKPFVSSESKLSLPSNLGTPTSPLRLSSPLSLPASPTPFVRVTGSQPPPSTKSLGGSRQSSANTSTEDEAKERPVQPSINTGSATVSEAAASVARTAAGRGRVTDAPPMSLRNQNKTLCRKFIAPFTPLSR</sequence>
<reference evidence="3" key="1">
    <citation type="submission" date="2020-11" db="EMBL/GenBank/DDBJ databases">
        <authorList>
            <person name="Whiteford S."/>
        </authorList>
    </citation>
    <scope>NUCLEOTIDE SEQUENCE</scope>
</reference>
<dbReference type="AlphaFoldDB" id="A0A8S4E849"/>
<feature type="region of interest" description="Disordered" evidence="1">
    <location>
        <begin position="71"/>
        <end position="224"/>
    </location>
</feature>
<keyword evidence="4" id="KW-1185">Reference proteome</keyword>
<comment type="caution">
    <text evidence="3">The sequence shown here is derived from an EMBL/GenBank/DDBJ whole genome shotgun (WGS) entry which is preliminary data.</text>
</comment>
<name>A0A8S4E849_PLUXY</name>
<dbReference type="Proteomes" id="UP000653454">
    <property type="component" value="Unassembled WGS sequence"/>
</dbReference>
<feature type="compositionally biased region" description="Low complexity" evidence="1">
    <location>
        <begin position="101"/>
        <end position="115"/>
    </location>
</feature>
<organism evidence="3 4">
    <name type="scientific">Plutella xylostella</name>
    <name type="common">Diamondback moth</name>
    <name type="synonym">Plutella maculipennis</name>
    <dbReference type="NCBI Taxonomy" id="51655"/>
    <lineage>
        <taxon>Eukaryota</taxon>
        <taxon>Metazoa</taxon>
        <taxon>Ecdysozoa</taxon>
        <taxon>Arthropoda</taxon>
        <taxon>Hexapoda</taxon>
        <taxon>Insecta</taxon>
        <taxon>Pterygota</taxon>
        <taxon>Neoptera</taxon>
        <taxon>Endopterygota</taxon>
        <taxon>Lepidoptera</taxon>
        <taxon>Glossata</taxon>
        <taxon>Ditrysia</taxon>
        <taxon>Yponomeutoidea</taxon>
        <taxon>Plutellidae</taxon>
        <taxon>Plutella</taxon>
    </lineage>
</organism>
<accession>A0A8S4E849</accession>
<gene>
    <name evidence="3" type="ORF">PLXY2_LOCUS4742</name>
</gene>
<feature type="compositionally biased region" description="Polar residues" evidence="1">
    <location>
        <begin position="117"/>
        <end position="129"/>
    </location>
</feature>